<gene>
    <name evidence="5" type="ORF">K8U78_03645</name>
</gene>
<sequence length="304" mass="33509">MKQKPIVLSVGEILWDMLPAGKRAGGAPTNFVYHATMNGGDGYAISAVGNDQLGDELAGEVHSHHISAILQHNSYPTGTTHAKLDKEGVPQWSITQNVAWDHIRLNHDLSDMVSGADAVCFGTLALRNPESRETILSLLHDCKPSAIRYFDINIREQYYSKELIQELLELSSVFKINDDELEILRPMFNLPEGDEEACKWFINTYSLDYVILTAGAKYSIVASKTELSKFYTPKVPVVDTVGAGDAFSGVFTMGILEGRSLREAHRAAVNTAAYVCTQNGAWPDYPEEIPDYAASVPENELAQE</sequence>
<dbReference type="EMBL" id="DYWK01000006">
    <property type="protein sequence ID" value="HJF18233.1"/>
    <property type="molecule type" value="Genomic_DNA"/>
</dbReference>
<dbReference type="Proteomes" id="UP000715651">
    <property type="component" value="Unassembled WGS sequence"/>
</dbReference>
<dbReference type="InterPro" id="IPR050306">
    <property type="entry name" value="PfkB_Carbo_kinase"/>
</dbReference>
<dbReference type="SUPFAM" id="SSF53613">
    <property type="entry name" value="Ribokinase-like"/>
    <property type="match status" value="1"/>
</dbReference>
<keyword evidence="2" id="KW-0808">Transferase</keyword>
<feature type="domain" description="Carbohydrate kinase PfkB" evidence="4">
    <location>
        <begin position="22"/>
        <end position="283"/>
    </location>
</feature>
<dbReference type="PANTHER" id="PTHR43085:SF57">
    <property type="entry name" value="CARBOHYDRATE KINASE PFKB DOMAIN-CONTAINING PROTEIN"/>
    <property type="match status" value="1"/>
</dbReference>
<evidence type="ECO:0000256" key="2">
    <source>
        <dbReference type="ARBA" id="ARBA00022679"/>
    </source>
</evidence>
<comment type="similarity">
    <text evidence="1">Belongs to the carbohydrate kinase PfkB family.</text>
</comment>
<dbReference type="GO" id="GO:0016301">
    <property type="term" value="F:kinase activity"/>
    <property type="evidence" value="ECO:0007669"/>
    <property type="project" value="UniProtKB-KW"/>
</dbReference>
<dbReference type="AlphaFoldDB" id="A0A921KB56"/>
<reference evidence="5" key="2">
    <citation type="submission" date="2021-09" db="EMBL/GenBank/DDBJ databases">
        <authorList>
            <person name="Gilroy R."/>
        </authorList>
    </citation>
    <scope>NUCLEOTIDE SEQUENCE</scope>
    <source>
        <strain evidence="5">578</strain>
    </source>
</reference>
<dbReference type="InterPro" id="IPR029056">
    <property type="entry name" value="Ribokinase-like"/>
</dbReference>
<protein>
    <submittedName>
        <fullName evidence="5">Carbohydrate kinase</fullName>
    </submittedName>
</protein>
<evidence type="ECO:0000256" key="3">
    <source>
        <dbReference type="ARBA" id="ARBA00022777"/>
    </source>
</evidence>
<organism evidence="5 6">
    <name type="scientific">Aeriscardovia aeriphila</name>
    <dbReference type="NCBI Taxonomy" id="218139"/>
    <lineage>
        <taxon>Bacteria</taxon>
        <taxon>Bacillati</taxon>
        <taxon>Actinomycetota</taxon>
        <taxon>Actinomycetes</taxon>
        <taxon>Bifidobacteriales</taxon>
        <taxon>Bifidobacteriaceae</taxon>
        <taxon>Aeriscardovia</taxon>
    </lineage>
</organism>
<dbReference type="CDD" id="cd01167">
    <property type="entry name" value="bac_FRK"/>
    <property type="match status" value="1"/>
</dbReference>
<evidence type="ECO:0000259" key="4">
    <source>
        <dbReference type="Pfam" id="PF00294"/>
    </source>
</evidence>
<name>A0A921KB56_9BIFI</name>
<comment type="caution">
    <text evidence="5">The sequence shown here is derived from an EMBL/GenBank/DDBJ whole genome shotgun (WGS) entry which is preliminary data.</text>
</comment>
<evidence type="ECO:0000313" key="6">
    <source>
        <dbReference type="Proteomes" id="UP000715651"/>
    </source>
</evidence>
<keyword evidence="3 5" id="KW-0418">Kinase</keyword>
<accession>A0A921KB56</accession>
<dbReference type="Pfam" id="PF00294">
    <property type="entry name" value="PfkB"/>
    <property type="match status" value="1"/>
</dbReference>
<dbReference type="Gene3D" id="3.40.1190.20">
    <property type="match status" value="1"/>
</dbReference>
<evidence type="ECO:0000313" key="5">
    <source>
        <dbReference type="EMBL" id="HJF18233.1"/>
    </source>
</evidence>
<dbReference type="PANTHER" id="PTHR43085">
    <property type="entry name" value="HEXOKINASE FAMILY MEMBER"/>
    <property type="match status" value="1"/>
</dbReference>
<evidence type="ECO:0000256" key="1">
    <source>
        <dbReference type="ARBA" id="ARBA00010688"/>
    </source>
</evidence>
<reference evidence="5" key="1">
    <citation type="journal article" date="2021" name="PeerJ">
        <title>Extensive microbial diversity within the chicken gut microbiome revealed by metagenomics and culture.</title>
        <authorList>
            <person name="Gilroy R."/>
            <person name="Ravi A."/>
            <person name="Getino M."/>
            <person name="Pursley I."/>
            <person name="Horton D.L."/>
            <person name="Alikhan N.F."/>
            <person name="Baker D."/>
            <person name="Gharbi K."/>
            <person name="Hall N."/>
            <person name="Watson M."/>
            <person name="Adriaenssens E.M."/>
            <person name="Foster-Nyarko E."/>
            <person name="Jarju S."/>
            <person name="Secka A."/>
            <person name="Antonio M."/>
            <person name="Oren A."/>
            <person name="Chaudhuri R.R."/>
            <person name="La Ragione R."/>
            <person name="Hildebrand F."/>
            <person name="Pallen M.J."/>
        </authorList>
    </citation>
    <scope>NUCLEOTIDE SEQUENCE</scope>
    <source>
        <strain evidence="5">578</strain>
    </source>
</reference>
<proteinExistence type="inferred from homology"/>
<dbReference type="InterPro" id="IPR011611">
    <property type="entry name" value="PfkB_dom"/>
</dbReference>